<dbReference type="InterPro" id="IPR011604">
    <property type="entry name" value="PDDEXK-like_dom_sf"/>
</dbReference>
<comment type="caution">
    <text evidence="3">The sequence shown here is derived from an EMBL/GenBank/DDBJ whole genome shotgun (WGS) entry which is preliminary data.</text>
</comment>
<accession>A0AA47P7N5</accession>
<organism evidence="3 4">
    <name type="scientific">Merluccius polli</name>
    <name type="common">Benguela hake</name>
    <name type="synonym">Merluccius cadenati</name>
    <dbReference type="NCBI Taxonomy" id="89951"/>
    <lineage>
        <taxon>Eukaryota</taxon>
        <taxon>Metazoa</taxon>
        <taxon>Chordata</taxon>
        <taxon>Craniata</taxon>
        <taxon>Vertebrata</taxon>
        <taxon>Euteleostomi</taxon>
        <taxon>Actinopterygii</taxon>
        <taxon>Neopterygii</taxon>
        <taxon>Teleostei</taxon>
        <taxon>Neoteleostei</taxon>
        <taxon>Acanthomorphata</taxon>
        <taxon>Zeiogadaria</taxon>
        <taxon>Gadariae</taxon>
        <taxon>Gadiformes</taxon>
        <taxon>Gadoidei</taxon>
        <taxon>Merlucciidae</taxon>
        <taxon>Merluccius</taxon>
    </lineage>
</organism>
<dbReference type="PROSITE" id="PS50966">
    <property type="entry name" value="ZF_SWIM"/>
    <property type="match status" value="1"/>
</dbReference>
<dbReference type="AlphaFoldDB" id="A0AA47P7N5"/>
<sequence>MDIVNYLVFGISQYTMQEFKSHKSLESYETFCCGWVMHSRRLCKPPLIPWVILTPSGQVCSAHCTCMAGVAESCTHVGALLFMVDACVRLKEKATVTDEPAYWNLPSSINKVVPEVGHRINFISAAATWRSLNRRIDGENHNSPALRTHPAKTAKDTPTPEELAVFYREISMTGTRTAILSVLPEYCDEFRDPIQPIHSLQSLANGSGLDRSDLPALQKHCQTIGSIADVSEEQAVQIERRTRGQHTSSLWFAARAGRITASSMHCVYATDISSPALSTIKRVCYPTCGPGTAATSLGIKHEETARQAYTAQTKDQHTDQQVETCGFVNPAFPQVGASPDAIVTCTCCGKGCIEVKCPAKYKDSTILDACSSDDRNFCLHVVDGQVHLKKNHQYYTQVQTPTVYNREL</sequence>
<dbReference type="GO" id="GO:0008270">
    <property type="term" value="F:zinc ion binding"/>
    <property type="evidence" value="ECO:0007669"/>
    <property type="project" value="UniProtKB-KW"/>
</dbReference>
<reference evidence="3" key="1">
    <citation type="journal article" date="2023" name="Front. Mar. Sci.">
        <title>A new Merluccius polli reference genome to investigate the effects of global change in West African waters.</title>
        <authorList>
            <person name="Mateo J.L."/>
            <person name="Blanco-Fernandez C."/>
            <person name="Garcia-Vazquez E."/>
            <person name="Machado-Schiaffino G."/>
        </authorList>
    </citation>
    <scope>NUCLEOTIDE SEQUENCE</scope>
    <source>
        <strain evidence="3">C29</strain>
        <tissue evidence="3">Fin</tissue>
    </source>
</reference>
<dbReference type="Gene3D" id="3.90.320.10">
    <property type="match status" value="1"/>
</dbReference>
<dbReference type="InterPro" id="IPR007527">
    <property type="entry name" value="Znf_SWIM"/>
</dbReference>
<proteinExistence type="predicted"/>
<keyword evidence="1" id="KW-0479">Metal-binding</keyword>
<keyword evidence="1" id="KW-0863">Zinc-finger</keyword>
<evidence type="ECO:0000256" key="1">
    <source>
        <dbReference type="PROSITE-ProRule" id="PRU00325"/>
    </source>
</evidence>
<gene>
    <name evidence="3" type="ORF">N1851_007670</name>
</gene>
<keyword evidence="1" id="KW-0862">Zinc</keyword>
<dbReference type="SUPFAM" id="SSF52980">
    <property type="entry name" value="Restriction endonuclease-like"/>
    <property type="match status" value="1"/>
</dbReference>
<dbReference type="EMBL" id="JAOPHQ010001418">
    <property type="protein sequence ID" value="KAK0151190.1"/>
    <property type="molecule type" value="Genomic_DNA"/>
</dbReference>
<keyword evidence="4" id="KW-1185">Reference proteome</keyword>
<evidence type="ECO:0000313" key="3">
    <source>
        <dbReference type="EMBL" id="KAK0151190.1"/>
    </source>
</evidence>
<dbReference type="GO" id="GO:0006281">
    <property type="term" value="P:DNA repair"/>
    <property type="evidence" value="ECO:0007669"/>
    <property type="project" value="UniProtKB-ARBA"/>
</dbReference>
<feature type="domain" description="SWIM-type" evidence="2">
    <location>
        <begin position="49"/>
        <end position="85"/>
    </location>
</feature>
<name>A0AA47P7N5_MERPO</name>
<dbReference type="InterPro" id="IPR011335">
    <property type="entry name" value="Restrct_endonuc-II-like"/>
</dbReference>
<dbReference type="PANTHER" id="PTHR47526">
    <property type="entry name" value="ATP-DEPENDENT DNA HELICASE"/>
    <property type="match status" value="1"/>
</dbReference>
<evidence type="ECO:0000259" key="2">
    <source>
        <dbReference type="PROSITE" id="PS50966"/>
    </source>
</evidence>
<evidence type="ECO:0000313" key="4">
    <source>
        <dbReference type="Proteomes" id="UP001174136"/>
    </source>
</evidence>
<dbReference type="PANTHER" id="PTHR47526:SF4">
    <property type="entry name" value="SWIM-TYPE DOMAIN-CONTAINING PROTEIN"/>
    <property type="match status" value="1"/>
</dbReference>
<dbReference type="Pfam" id="PF09588">
    <property type="entry name" value="YqaJ"/>
    <property type="match status" value="1"/>
</dbReference>
<dbReference type="Proteomes" id="UP001174136">
    <property type="component" value="Unassembled WGS sequence"/>
</dbReference>
<dbReference type="InterPro" id="IPR019080">
    <property type="entry name" value="YqaJ_viral_recombinase"/>
</dbReference>
<protein>
    <recommendedName>
        <fullName evidence="2">SWIM-type domain-containing protein</fullName>
    </recommendedName>
</protein>
<dbReference type="CDD" id="cd22343">
    <property type="entry name" value="PDDEXK_lambda_exonuclease-like"/>
    <property type="match status" value="1"/>
</dbReference>